<feature type="transmembrane region" description="Helical" evidence="1">
    <location>
        <begin position="20"/>
        <end position="42"/>
    </location>
</feature>
<accession>A0A916K2Q3</accession>
<feature type="domain" description="Sporulation stage II protein D amidase enhancer LytB N-terminal" evidence="2">
    <location>
        <begin position="79"/>
        <end position="185"/>
    </location>
</feature>
<proteinExistence type="predicted"/>
<dbReference type="GO" id="GO:0030435">
    <property type="term" value="P:sporulation resulting in formation of a cellular spore"/>
    <property type="evidence" value="ECO:0007669"/>
    <property type="project" value="InterPro"/>
</dbReference>
<organism evidence="3 4">
    <name type="scientific">Paenibacillus solanacearum</name>
    <dbReference type="NCBI Taxonomy" id="2048548"/>
    <lineage>
        <taxon>Bacteria</taxon>
        <taxon>Bacillati</taxon>
        <taxon>Bacillota</taxon>
        <taxon>Bacilli</taxon>
        <taxon>Bacillales</taxon>
        <taxon>Paenibacillaceae</taxon>
        <taxon>Paenibacillus</taxon>
    </lineage>
</organism>
<dbReference type="AlphaFoldDB" id="A0A916K2Q3"/>
<dbReference type="InterPro" id="IPR051922">
    <property type="entry name" value="Bact_Sporulation_Assoc"/>
</dbReference>
<dbReference type="InterPro" id="IPR013693">
    <property type="entry name" value="SpoIID/LytB_N"/>
</dbReference>
<reference evidence="3" key="1">
    <citation type="submission" date="2021-06" db="EMBL/GenBank/DDBJ databases">
        <authorList>
            <person name="Criscuolo A."/>
        </authorList>
    </citation>
    <scope>NUCLEOTIDE SEQUENCE</scope>
    <source>
        <strain evidence="3">CIP111600</strain>
    </source>
</reference>
<evidence type="ECO:0000259" key="2">
    <source>
        <dbReference type="Pfam" id="PF08486"/>
    </source>
</evidence>
<evidence type="ECO:0000313" key="3">
    <source>
        <dbReference type="EMBL" id="CAG7634271.1"/>
    </source>
</evidence>
<keyword evidence="1" id="KW-1133">Transmembrane helix</keyword>
<gene>
    <name evidence="3" type="ORF">PAESOLCIP111_03550</name>
</gene>
<dbReference type="PANTHER" id="PTHR30032:SF4">
    <property type="entry name" value="AMIDASE ENHANCER"/>
    <property type="match status" value="1"/>
</dbReference>
<name>A0A916K2Q3_9BACL</name>
<dbReference type="InterPro" id="IPR014225">
    <property type="entry name" value="Spore_II_D_firmicutes"/>
</dbReference>
<evidence type="ECO:0000313" key="4">
    <source>
        <dbReference type="Proteomes" id="UP000693672"/>
    </source>
</evidence>
<dbReference type="PANTHER" id="PTHR30032">
    <property type="entry name" value="N-ACETYLMURAMOYL-L-ALANINE AMIDASE-RELATED"/>
    <property type="match status" value="1"/>
</dbReference>
<comment type="caution">
    <text evidence="3">The sequence shown here is derived from an EMBL/GenBank/DDBJ whole genome shotgun (WGS) entry which is preliminary data.</text>
</comment>
<dbReference type="InterPro" id="IPR013486">
    <property type="entry name" value="SpoIID/LytB"/>
</dbReference>
<keyword evidence="4" id="KW-1185">Reference proteome</keyword>
<dbReference type="Proteomes" id="UP000693672">
    <property type="component" value="Unassembled WGS sequence"/>
</dbReference>
<sequence length="361" mass="40154">MKHRLHVNLSRKWNPKQKAWIRWVAVWFASFMAVVIVVPGLLVRTLPGQESALHRSRPADIPAAGDTGEIATVPVYLDKEKKTVRLGLEAYVRGVVAAEMPIEFELEALKAQAMAARTYIVRRLLDGDKTNVPSSSEALVTDTTAHQVFVSDEELKSRWSSEAYQANMDKLNRAVGETKDLILTYQGVPIEASFFSTSNGYTENSEDYWNQSIPYLRSVASPWDASLSPKYKETVSFKPQELQRKLGLPSAVPASSGGANGFRIIEKSKGQRIKKLTVSGKTFSGREVREKLGLNSSQFQWAFKDGEWNITTFGYGHGVGMSQWGANGMAKEGRTAEQIVTYYYTGIQVDKASNLLKGKSF</sequence>
<dbReference type="EMBL" id="CAJVAS010000015">
    <property type="protein sequence ID" value="CAG7634271.1"/>
    <property type="molecule type" value="Genomic_DNA"/>
</dbReference>
<dbReference type="Pfam" id="PF08486">
    <property type="entry name" value="SpoIID"/>
    <property type="match status" value="1"/>
</dbReference>
<dbReference type="NCBIfam" id="TIGR02870">
    <property type="entry name" value="spore_II_D"/>
    <property type="match status" value="1"/>
</dbReference>
<dbReference type="GO" id="GO:0030288">
    <property type="term" value="C:outer membrane-bounded periplasmic space"/>
    <property type="evidence" value="ECO:0007669"/>
    <property type="project" value="TreeGrafter"/>
</dbReference>
<evidence type="ECO:0000256" key="1">
    <source>
        <dbReference type="SAM" id="Phobius"/>
    </source>
</evidence>
<protein>
    <recommendedName>
        <fullName evidence="2">Sporulation stage II protein D amidase enhancer LytB N-terminal domain-containing protein</fullName>
    </recommendedName>
</protein>
<keyword evidence="1" id="KW-0812">Transmembrane</keyword>
<keyword evidence="1" id="KW-0472">Membrane</keyword>
<dbReference type="NCBIfam" id="TIGR02669">
    <property type="entry name" value="SpoIID_LytB"/>
    <property type="match status" value="1"/>
</dbReference>